<geneLocation type="plasmid" evidence="3 8">
    <name>HMPLAS3</name>
</geneLocation>
<reference evidence="3 8" key="4">
    <citation type="submission" date="2014-04" db="EMBL/GenBank/DDBJ databases">
        <title>Transcriptional profiles of Haloferax mediterranei on the basis of nitrogen availability.</title>
        <authorList>
            <person name="Bautista V."/>
        </authorList>
    </citation>
    <scope>NUCLEOTIDE SEQUENCE [LARGE SCALE GENOMIC DNA]</scope>
    <source>
        <strain evidence="3">ATCC 33500</strain>
        <strain evidence="8">ATCC 33500 / DSM 1411 / JCM 8866 / NBRC 14739 / NCIMB 2177 / R-4</strain>
        <plasmid evidence="3">HMPLAS3</plasmid>
        <plasmid evidence="8">Plasmid HMPLAS3</plasmid>
    </source>
</reference>
<name>I3R9B9_HALMT</name>
<evidence type="ECO:0000313" key="6">
    <source>
        <dbReference type="Proteomes" id="UP000006469"/>
    </source>
</evidence>
<geneLocation type="plasmid" evidence="2 6">
    <name>pHM100</name>
</geneLocation>
<evidence type="ECO:0000256" key="1">
    <source>
        <dbReference type="SAM" id="MobiDB-lite"/>
    </source>
</evidence>
<keyword evidence="2" id="KW-0614">Plasmid</keyword>
<evidence type="ECO:0000313" key="5">
    <source>
        <dbReference type="EMBL" id="QCQ77376.1"/>
    </source>
</evidence>
<dbReference type="Proteomes" id="UP000006469">
    <property type="component" value="Plasmid pHM100"/>
</dbReference>
<reference evidence="2" key="1">
    <citation type="journal article" date="2012" name="Appl. Environ. Microbiol.">
        <title>Identification of the haloarchaeal phasin (PhaP) that functions in polyhydroxyalkanoate accumulation and granule formation in Haloferax mediterranei.</title>
        <authorList>
            <person name="Cai S."/>
            <person name="Cai L."/>
            <person name="Liu H."/>
            <person name="Liu X."/>
            <person name="Han J."/>
            <person name="Zhou J."/>
            <person name="Xiang H."/>
        </authorList>
    </citation>
    <scope>NUCLEOTIDE SEQUENCE</scope>
    <source>
        <strain evidence="2">CGMCC 1.2087</strain>
    </source>
</reference>
<evidence type="ECO:0000313" key="3">
    <source>
        <dbReference type="EMBL" id="AHZ24052.1"/>
    </source>
</evidence>
<accession>I3R9B9</accession>
<reference evidence="4 7" key="3">
    <citation type="journal article" date="2014" name="PLoS Genet.">
        <title>Phylogenetically driven sequencing of extremely halophilic archaea reveals strategies for static and dynamic osmo-response.</title>
        <authorList>
            <person name="Becker E.A."/>
            <person name="Seitzer P.M."/>
            <person name="Tritt A."/>
            <person name="Larsen D."/>
            <person name="Krusor M."/>
            <person name="Yao A.I."/>
            <person name="Wu D."/>
            <person name="Madern D."/>
            <person name="Eisen J.A."/>
            <person name="Darling A.E."/>
            <person name="Facciotti M.T."/>
        </authorList>
    </citation>
    <scope>NUCLEOTIDE SEQUENCE [LARGE SCALE GENOMIC DNA]</scope>
    <source>
        <strain evidence="4">ATCC 33500</strain>
        <strain evidence="7">ATCC 33500 / DSM 1411 / JCM 8866 / NBRC 14739 / NCIMB 2177 / R-4</strain>
    </source>
</reference>
<dbReference type="RefSeq" id="WP_004060585.1">
    <property type="nucleotide sequence ID" value="NC_017942.1"/>
</dbReference>
<evidence type="ECO:0000313" key="4">
    <source>
        <dbReference type="EMBL" id="ELZ97640.1"/>
    </source>
</evidence>
<keyword evidence="7" id="KW-1185">Reference proteome</keyword>
<dbReference type="AlphaFoldDB" id="I3R9B9"/>
<dbReference type="HOGENOM" id="CLU_2949183_0_0_2"/>
<gene>
    <name evidence="2" type="ordered locus">HFX_4138</name>
    <name evidence="3" type="ORF">BM92_19830</name>
    <name evidence="4" type="ORF">C439_17028</name>
    <name evidence="5" type="ORF">E6P09_18810</name>
</gene>
<reference evidence="2" key="5">
    <citation type="submission" date="2014-05" db="EMBL/GenBank/DDBJ databases">
        <authorList>
            <person name="Wang L."/>
            <person name="Yang H."/>
            <person name="Xiang H."/>
        </authorList>
    </citation>
    <scope>NUCLEOTIDE SEQUENCE</scope>
    <source>
        <strain evidence="2">CGMCC 1.2087</strain>
        <plasmid evidence="2">pHM100</plasmid>
    </source>
</reference>
<dbReference type="Proteomes" id="UP000027075">
    <property type="component" value="Plasmid HMPLAS3"/>
</dbReference>
<dbReference type="Proteomes" id="UP000299011">
    <property type="component" value="Plasmid pHME132"/>
</dbReference>
<evidence type="ECO:0000313" key="7">
    <source>
        <dbReference type="Proteomes" id="UP000011603"/>
    </source>
</evidence>
<evidence type="ECO:0000313" key="9">
    <source>
        <dbReference type="Proteomes" id="UP000299011"/>
    </source>
</evidence>
<dbReference type="Proteomes" id="UP000011603">
    <property type="component" value="Unassembled WGS sequence"/>
</dbReference>
<evidence type="ECO:0000313" key="2">
    <source>
        <dbReference type="EMBL" id="AFK20829.1"/>
    </source>
</evidence>
<reference evidence="2 6" key="2">
    <citation type="journal article" date="2012" name="J. Bacteriol.">
        <title>Complete genome sequence of the metabolically versatile halophilic archaeon Haloferax mediterranei, a poly(3-hydroxybutyrate-co-3-hydroxyvalerate) producer.</title>
        <authorList>
            <person name="Han J."/>
            <person name="Zhang F."/>
            <person name="Hou J."/>
            <person name="Liu X."/>
            <person name="Li M."/>
            <person name="Liu H."/>
            <person name="Cai L."/>
            <person name="Zhang B."/>
            <person name="Chen Y."/>
            <person name="Zhou J."/>
            <person name="Hu S."/>
            <person name="Xiang H."/>
        </authorList>
    </citation>
    <scope>NUCLEOTIDE SEQUENCE [LARGE SCALE GENOMIC DNA]</scope>
    <source>
        <strain evidence="6">ATCC 33500 / DSM 1411 / JCM 8866 / NBRC 14739 / NCIMB 2177 / R-4</strain>
        <strain evidence="2">CGMCC 1.2087</strain>
        <plasmid evidence="6">pHM100</plasmid>
    </source>
</reference>
<dbReference type="KEGG" id="hme:HFX_4138"/>
<dbReference type="GeneID" id="40158513"/>
<organism evidence="2 6">
    <name type="scientific">Haloferax mediterranei (strain ATCC 33500 / DSM 1411 / JCM 8866 / NBRC 14739 / NCIMB 2177 / R-4)</name>
    <name type="common">Halobacterium mediterranei</name>
    <dbReference type="NCBI Taxonomy" id="523841"/>
    <lineage>
        <taxon>Archaea</taxon>
        <taxon>Methanobacteriati</taxon>
        <taxon>Methanobacteriota</taxon>
        <taxon>Stenosarchaea group</taxon>
        <taxon>Halobacteria</taxon>
        <taxon>Halobacteriales</taxon>
        <taxon>Haloferacaceae</taxon>
        <taxon>Haloferax</taxon>
    </lineage>
</organism>
<sequence>MSNSESPDGPPSLEDAFRGNDAEQPSTGRSPDSRASDTIDAAETSDERTIDDVYSDLGA</sequence>
<proteinExistence type="predicted"/>
<geneLocation type="plasmid" evidence="5 9">
    <name>pHME132</name>
</geneLocation>
<dbReference type="EMBL" id="CP001869">
    <property type="protein sequence ID" value="AFK20829.1"/>
    <property type="molecule type" value="Genomic_DNA"/>
</dbReference>
<dbReference type="EMBL" id="CP007552">
    <property type="protein sequence ID" value="AHZ24052.1"/>
    <property type="molecule type" value="Genomic_DNA"/>
</dbReference>
<feature type="region of interest" description="Disordered" evidence="1">
    <location>
        <begin position="1"/>
        <end position="59"/>
    </location>
</feature>
<reference evidence="5 9" key="6">
    <citation type="submission" date="2019-04" db="EMBL/GenBank/DDBJ databases">
        <title>Methylomes of two halophilic Archaea, Haloarcula marismortui and Haloferax mediterranei.</title>
        <authorList>
            <person name="DasSarma S."/>
            <person name="DasSarma P."/>
            <person name="DasSarma S."/>
            <person name="Fomenkov A."/>
            <person name="Vincze T."/>
            <person name="Anton B.P."/>
            <person name="Roberts R.J."/>
        </authorList>
    </citation>
    <scope>NUCLEOTIDE SEQUENCE [LARGE SCALE GENOMIC DNA]</scope>
    <source>
        <strain evidence="5">ATCC 33500</strain>
        <strain evidence="9">ATCC 33500 / DSM 1411 / JCM 8866 / NBRC 14739 / NCIMB 2177 / R-4</strain>
        <plasmid evidence="5 9">pHME132</plasmid>
    </source>
</reference>
<protein>
    <submittedName>
        <fullName evidence="2">Uncharacterized protein</fullName>
    </submittedName>
</protein>
<dbReference type="EMBL" id="CP039142">
    <property type="protein sequence ID" value="QCQ77376.1"/>
    <property type="molecule type" value="Genomic_DNA"/>
</dbReference>
<evidence type="ECO:0000313" key="8">
    <source>
        <dbReference type="Proteomes" id="UP000027075"/>
    </source>
</evidence>
<dbReference type="EMBL" id="AOLO01000014">
    <property type="protein sequence ID" value="ELZ97640.1"/>
    <property type="molecule type" value="Genomic_DNA"/>
</dbReference>